<sequence>RYFCPALPRLTKWQPDSTPIAFSRGGVVNPIMANRGRSLDISLCFSLCVNNLDVTEESWNGLLKKVLQNQISIATVIGVIPYRAVKYPALRIFHKCENLICVQVGLLRLQRLMEKPFSSR</sequence>
<proteinExistence type="predicted"/>
<dbReference type="AlphaFoldDB" id="A0A164GRK0"/>
<reference evidence="1 2" key="1">
    <citation type="submission" date="2016-03" db="EMBL/GenBank/DDBJ databases">
        <title>EvidentialGene: Evidence-directed Construction of Genes on Genomes.</title>
        <authorList>
            <person name="Gilbert D.G."/>
            <person name="Choi J.-H."/>
            <person name="Mockaitis K."/>
            <person name="Colbourne J."/>
            <person name="Pfrender M."/>
        </authorList>
    </citation>
    <scope>NUCLEOTIDE SEQUENCE [LARGE SCALE GENOMIC DNA]</scope>
    <source>
        <strain evidence="1 2">Xinb3</strain>
        <tissue evidence="1">Complete organism</tissue>
    </source>
</reference>
<comment type="caution">
    <text evidence="1">The sequence shown here is derived from an EMBL/GenBank/DDBJ whole genome shotgun (WGS) entry which is preliminary data.</text>
</comment>
<gene>
    <name evidence="1" type="ORF">APZ42_004925</name>
</gene>
<dbReference type="Proteomes" id="UP000076858">
    <property type="component" value="Unassembled WGS sequence"/>
</dbReference>
<name>A0A164GRK0_9CRUS</name>
<protein>
    <submittedName>
        <fullName evidence="1">Tfiih basal transcription factor complex p44 subunit</fullName>
    </submittedName>
</protein>
<accession>A0A164GRK0</accession>
<organism evidence="1 2">
    <name type="scientific">Daphnia magna</name>
    <dbReference type="NCBI Taxonomy" id="35525"/>
    <lineage>
        <taxon>Eukaryota</taxon>
        <taxon>Metazoa</taxon>
        <taxon>Ecdysozoa</taxon>
        <taxon>Arthropoda</taxon>
        <taxon>Crustacea</taxon>
        <taxon>Branchiopoda</taxon>
        <taxon>Diplostraca</taxon>
        <taxon>Cladocera</taxon>
        <taxon>Anomopoda</taxon>
        <taxon>Daphniidae</taxon>
        <taxon>Daphnia</taxon>
    </lineage>
</organism>
<keyword evidence="2" id="KW-1185">Reference proteome</keyword>
<evidence type="ECO:0000313" key="1">
    <source>
        <dbReference type="EMBL" id="KZR99269.1"/>
    </source>
</evidence>
<dbReference type="EMBL" id="LRGB01014166">
    <property type="protein sequence ID" value="KZR99269.1"/>
    <property type="molecule type" value="Genomic_DNA"/>
</dbReference>
<evidence type="ECO:0000313" key="2">
    <source>
        <dbReference type="Proteomes" id="UP000076858"/>
    </source>
</evidence>
<feature type="non-terminal residue" evidence="1">
    <location>
        <position position="1"/>
    </location>
</feature>